<accession>A0A139HHT8</accession>
<evidence type="ECO:0000313" key="3">
    <source>
        <dbReference type="EMBL" id="KXT02044.1"/>
    </source>
</evidence>
<dbReference type="InterPro" id="IPR029045">
    <property type="entry name" value="ClpP/crotonase-like_dom_sf"/>
</dbReference>
<feature type="compositionally biased region" description="Basic and acidic residues" evidence="2">
    <location>
        <begin position="104"/>
        <end position="118"/>
    </location>
</feature>
<protein>
    <recommendedName>
        <fullName evidence="5">Enoyl-CoA hydratase</fullName>
    </recommendedName>
</protein>
<keyword evidence="1" id="KW-0843">Virulence</keyword>
<keyword evidence="4" id="KW-1185">Reference proteome</keyword>
<dbReference type="Proteomes" id="UP000070133">
    <property type="component" value="Unassembled WGS sequence"/>
</dbReference>
<evidence type="ECO:0000256" key="2">
    <source>
        <dbReference type="SAM" id="MobiDB-lite"/>
    </source>
</evidence>
<gene>
    <name evidence="3" type="ORF">AC578_6525</name>
</gene>
<evidence type="ECO:0000256" key="1">
    <source>
        <dbReference type="ARBA" id="ARBA00023026"/>
    </source>
</evidence>
<name>A0A139HHT8_9PEZI</name>
<dbReference type="AlphaFoldDB" id="A0A139HHT8"/>
<dbReference type="Pfam" id="PF00378">
    <property type="entry name" value="ECH_1"/>
    <property type="match status" value="1"/>
</dbReference>
<dbReference type="SUPFAM" id="SSF52096">
    <property type="entry name" value="ClpP/crotonase"/>
    <property type="match status" value="1"/>
</dbReference>
<evidence type="ECO:0000313" key="4">
    <source>
        <dbReference type="Proteomes" id="UP000070133"/>
    </source>
</evidence>
<dbReference type="GO" id="GO:0006635">
    <property type="term" value="P:fatty acid beta-oxidation"/>
    <property type="evidence" value="ECO:0007669"/>
    <property type="project" value="TreeGrafter"/>
</dbReference>
<dbReference type="GO" id="GO:0005739">
    <property type="term" value="C:mitochondrion"/>
    <property type="evidence" value="ECO:0007669"/>
    <property type="project" value="TreeGrafter"/>
</dbReference>
<dbReference type="PANTHER" id="PTHR11941:SF68">
    <property type="entry name" value="CARNITINYL-COA DEHYDRATASE"/>
    <property type="match status" value="1"/>
</dbReference>
<dbReference type="Gene3D" id="3.90.226.10">
    <property type="entry name" value="2-enoyl-CoA Hydratase, Chain A, domain 1"/>
    <property type="match status" value="1"/>
</dbReference>
<sequence>MPRSASGAGIMVPTHTKRLKPPHVDGVDVTFRNDNILLIIYNRPKQMNSITHTMNWQLQQLFDWFDAEPTLRVAVITGTGTKAFCCGSDLKEIEQARNAKLESDDLKKSQPYLHEHPRSGFGGSSRRRGKKPVLVAVNGLALGGGFEIVLNSDIAIASPTARFGLPEARVGVYAYGGGLPRLVHAVGMQRATEIALTCRQVPAEEALGIGLIAGISKTPESVLEETLAKAKEIANISPDGTIVTRAGLREAWETGSIERAFQVTHEQLYDKLIASDNCAEGLEAFRTKRQPKWKDSKL</sequence>
<dbReference type="CDD" id="cd06558">
    <property type="entry name" value="crotonase-like"/>
    <property type="match status" value="1"/>
</dbReference>
<dbReference type="PANTHER" id="PTHR11941">
    <property type="entry name" value="ENOYL-COA HYDRATASE-RELATED"/>
    <property type="match status" value="1"/>
</dbReference>
<dbReference type="OrthoDB" id="2139957at2759"/>
<dbReference type="InterPro" id="IPR001753">
    <property type="entry name" value="Enoyl-CoA_hydra/iso"/>
</dbReference>
<dbReference type="EMBL" id="LFZN01000047">
    <property type="protein sequence ID" value="KXT02044.1"/>
    <property type="molecule type" value="Genomic_DNA"/>
</dbReference>
<evidence type="ECO:0008006" key="5">
    <source>
        <dbReference type="Google" id="ProtNLM"/>
    </source>
</evidence>
<organism evidence="3 4">
    <name type="scientific">Pseudocercospora eumusae</name>
    <dbReference type="NCBI Taxonomy" id="321146"/>
    <lineage>
        <taxon>Eukaryota</taxon>
        <taxon>Fungi</taxon>
        <taxon>Dikarya</taxon>
        <taxon>Ascomycota</taxon>
        <taxon>Pezizomycotina</taxon>
        <taxon>Dothideomycetes</taxon>
        <taxon>Dothideomycetidae</taxon>
        <taxon>Mycosphaerellales</taxon>
        <taxon>Mycosphaerellaceae</taxon>
        <taxon>Pseudocercospora</taxon>
    </lineage>
</organism>
<reference evidence="3 4" key="1">
    <citation type="submission" date="2015-07" db="EMBL/GenBank/DDBJ databases">
        <title>Comparative genomics of the Sigatoka disease complex on banana suggests a link between parallel evolutionary changes in Pseudocercospora fijiensis and Pseudocercospora eumusae and increased virulence on the banana host.</title>
        <authorList>
            <person name="Chang T.-C."/>
            <person name="Salvucci A."/>
            <person name="Crous P.W."/>
            <person name="Stergiopoulos I."/>
        </authorList>
    </citation>
    <scope>NUCLEOTIDE SEQUENCE [LARGE SCALE GENOMIC DNA]</scope>
    <source>
        <strain evidence="3 4">CBS 114824</strain>
    </source>
</reference>
<dbReference type="STRING" id="321146.A0A139HHT8"/>
<feature type="region of interest" description="Disordered" evidence="2">
    <location>
        <begin position="104"/>
        <end position="128"/>
    </location>
</feature>
<comment type="caution">
    <text evidence="3">The sequence shown here is derived from an EMBL/GenBank/DDBJ whole genome shotgun (WGS) entry which is preliminary data.</text>
</comment>
<proteinExistence type="predicted"/>